<feature type="binding site" evidence="6">
    <location>
        <position position="69"/>
    </location>
    <ligand>
        <name>S-adenosyl-L-methionine</name>
        <dbReference type="ChEBI" id="CHEBI:59789"/>
    </ligand>
</feature>
<dbReference type="EC" id="2.1.1.170" evidence="6"/>
<keyword evidence="5 6" id="KW-0949">S-adenosyl-L-methionine</keyword>
<dbReference type="EMBL" id="LWQU01000126">
    <property type="protein sequence ID" value="OAN53103.1"/>
    <property type="molecule type" value="Genomic_DNA"/>
</dbReference>
<proteinExistence type="inferred from homology"/>
<name>A0A178MW31_9PROT</name>
<evidence type="ECO:0000256" key="4">
    <source>
        <dbReference type="ARBA" id="ARBA00022679"/>
    </source>
</evidence>
<dbReference type="PANTHER" id="PTHR31760">
    <property type="entry name" value="S-ADENOSYL-L-METHIONINE-DEPENDENT METHYLTRANSFERASES SUPERFAMILY PROTEIN"/>
    <property type="match status" value="1"/>
</dbReference>
<evidence type="ECO:0000256" key="2">
    <source>
        <dbReference type="ARBA" id="ARBA00022552"/>
    </source>
</evidence>
<reference evidence="7 8" key="1">
    <citation type="submission" date="2016-04" db="EMBL/GenBank/DDBJ databases">
        <title>Draft genome sequence of freshwater magnetotactic bacteria Magnetospirillum marisnigri SP-1 and Magnetospirillum moscoviense BB-1.</title>
        <authorList>
            <person name="Koziaeva V."/>
            <person name="Dziuba M.V."/>
            <person name="Ivanov T.M."/>
            <person name="Kuznetsov B."/>
            <person name="Grouzdev D.S."/>
        </authorList>
    </citation>
    <scope>NUCLEOTIDE SEQUENCE [LARGE SCALE GENOMIC DNA]</scope>
    <source>
        <strain evidence="7 8">BB-1</strain>
    </source>
</reference>
<dbReference type="PANTHER" id="PTHR31760:SF0">
    <property type="entry name" value="S-ADENOSYL-L-METHIONINE-DEPENDENT METHYLTRANSFERASES SUPERFAMILY PROTEIN"/>
    <property type="match status" value="1"/>
</dbReference>
<dbReference type="InterPro" id="IPR029063">
    <property type="entry name" value="SAM-dependent_MTases_sf"/>
</dbReference>
<evidence type="ECO:0000256" key="6">
    <source>
        <dbReference type="HAMAP-Rule" id="MF_00074"/>
    </source>
</evidence>
<evidence type="ECO:0000313" key="7">
    <source>
        <dbReference type="EMBL" id="OAN53103.1"/>
    </source>
</evidence>
<keyword evidence="1 6" id="KW-0963">Cytoplasm</keyword>
<feature type="binding site" evidence="6">
    <location>
        <position position="74"/>
    </location>
    <ligand>
        <name>S-adenosyl-L-methionine</name>
        <dbReference type="ChEBI" id="CHEBI:59789"/>
    </ligand>
</feature>
<dbReference type="HAMAP" id="MF_00074">
    <property type="entry name" value="16SrRNA_methyltr_G"/>
    <property type="match status" value="1"/>
</dbReference>
<dbReference type="RefSeq" id="WP_068498982.1">
    <property type="nucleotide sequence ID" value="NZ_LWQU01000126.1"/>
</dbReference>
<evidence type="ECO:0000313" key="8">
    <source>
        <dbReference type="Proteomes" id="UP000078543"/>
    </source>
</evidence>
<dbReference type="Proteomes" id="UP000078543">
    <property type="component" value="Unassembled WGS sequence"/>
</dbReference>
<comment type="function">
    <text evidence="6">Specifically methylates the N7 position of guanine in position 527 of 16S rRNA.</text>
</comment>
<dbReference type="SUPFAM" id="SSF53335">
    <property type="entry name" value="S-adenosyl-L-methionine-dependent methyltransferases"/>
    <property type="match status" value="1"/>
</dbReference>
<keyword evidence="4 6" id="KW-0808">Transferase</keyword>
<dbReference type="NCBIfam" id="TIGR00138">
    <property type="entry name" value="rsmG_gidB"/>
    <property type="match status" value="1"/>
</dbReference>
<keyword evidence="3 6" id="KW-0489">Methyltransferase</keyword>
<protein>
    <recommendedName>
        <fullName evidence="6">Ribosomal RNA small subunit methyltransferase G</fullName>
        <ecNumber evidence="6">2.1.1.170</ecNumber>
    </recommendedName>
    <alternativeName>
        <fullName evidence="6">16S rRNA 7-methylguanosine methyltransferase</fullName>
        <shortName evidence="6">16S rRNA m7G methyltransferase</shortName>
    </alternativeName>
</protein>
<dbReference type="Pfam" id="PF02527">
    <property type="entry name" value="GidB"/>
    <property type="match status" value="1"/>
</dbReference>
<feature type="binding site" evidence="6">
    <location>
        <position position="132"/>
    </location>
    <ligand>
        <name>S-adenosyl-L-methionine</name>
        <dbReference type="ChEBI" id="CHEBI:59789"/>
    </ligand>
</feature>
<dbReference type="AlphaFoldDB" id="A0A178MW31"/>
<gene>
    <name evidence="6" type="primary">rsmG</name>
    <name evidence="7" type="ORF">A6A05_10080</name>
</gene>
<evidence type="ECO:0000256" key="5">
    <source>
        <dbReference type="ARBA" id="ARBA00022691"/>
    </source>
</evidence>
<sequence>MEQCLADIAVSRETGERLQIYADLLVKWQARINLVGPETIPSLWQRHFLDSAQLFPLLPQSVHRLVDMGSGAGFPGLILAILGVPDVHLIESDGRKCAFLREAARVTATKLTIHNARIEQVAPLAADLVTARALAPLEKLLSWAQPHLGPGGECLFLKGRAAEDELTQAAKEWIFSLDRVTSLTDPASSILHLREVRRGRAER</sequence>
<dbReference type="Gene3D" id="3.40.50.150">
    <property type="entry name" value="Vaccinia Virus protein VP39"/>
    <property type="match status" value="1"/>
</dbReference>
<evidence type="ECO:0000256" key="1">
    <source>
        <dbReference type="ARBA" id="ARBA00022490"/>
    </source>
</evidence>
<dbReference type="OrthoDB" id="9808773at2"/>
<comment type="subcellular location">
    <subcellularLocation>
        <location evidence="6">Cytoplasm</location>
    </subcellularLocation>
</comment>
<keyword evidence="2 6" id="KW-0698">rRNA processing</keyword>
<dbReference type="InterPro" id="IPR003682">
    <property type="entry name" value="rRNA_ssu_MeTfrase_G"/>
</dbReference>
<dbReference type="STRING" id="1437059.A6A05_10080"/>
<dbReference type="PIRSF" id="PIRSF003078">
    <property type="entry name" value="GidB"/>
    <property type="match status" value="1"/>
</dbReference>
<comment type="caution">
    <text evidence="7">The sequence shown here is derived from an EMBL/GenBank/DDBJ whole genome shotgun (WGS) entry which is preliminary data.</text>
</comment>
<accession>A0A178MW31</accession>
<dbReference type="GO" id="GO:0070043">
    <property type="term" value="F:rRNA (guanine-N7-)-methyltransferase activity"/>
    <property type="evidence" value="ECO:0007669"/>
    <property type="project" value="UniProtKB-UniRule"/>
</dbReference>
<dbReference type="GO" id="GO:0005829">
    <property type="term" value="C:cytosol"/>
    <property type="evidence" value="ECO:0007669"/>
    <property type="project" value="TreeGrafter"/>
</dbReference>
<keyword evidence="8" id="KW-1185">Reference proteome</keyword>
<comment type="catalytic activity">
    <reaction evidence="6">
        <text>guanosine(527) in 16S rRNA + S-adenosyl-L-methionine = N(7)-methylguanosine(527) in 16S rRNA + S-adenosyl-L-homocysteine</text>
        <dbReference type="Rhea" id="RHEA:42732"/>
        <dbReference type="Rhea" id="RHEA-COMP:10209"/>
        <dbReference type="Rhea" id="RHEA-COMP:10210"/>
        <dbReference type="ChEBI" id="CHEBI:57856"/>
        <dbReference type="ChEBI" id="CHEBI:59789"/>
        <dbReference type="ChEBI" id="CHEBI:74269"/>
        <dbReference type="ChEBI" id="CHEBI:74480"/>
        <dbReference type="EC" id="2.1.1.170"/>
    </reaction>
</comment>
<organism evidence="7 8">
    <name type="scientific">Magnetospirillum moscoviense</name>
    <dbReference type="NCBI Taxonomy" id="1437059"/>
    <lineage>
        <taxon>Bacteria</taxon>
        <taxon>Pseudomonadati</taxon>
        <taxon>Pseudomonadota</taxon>
        <taxon>Alphaproteobacteria</taxon>
        <taxon>Rhodospirillales</taxon>
        <taxon>Rhodospirillaceae</taxon>
        <taxon>Magnetospirillum</taxon>
    </lineage>
</organism>
<comment type="similarity">
    <text evidence="6">Belongs to the methyltransferase superfamily. RNA methyltransferase RsmG family.</text>
</comment>
<feature type="binding site" evidence="6">
    <location>
        <begin position="118"/>
        <end position="119"/>
    </location>
    <ligand>
        <name>S-adenosyl-L-methionine</name>
        <dbReference type="ChEBI" id="CHEBI:59789"/>
    </ligand>
</feature>
<comment type="caution">
    <text evidence="6">Lacks conserved residue(s) required for the propagation of feature annotation.</text>
</comment>
<evidence type="ECO:0000256" key="3">
    <source>
        <dbReference type="ARBA" id="ARBA00022603"/>
    </source>
</evidence>